<dbReference type="GO" id="GO:0005886">
    <property type="term" value="C:plasma membrane"/>
    <property type="evidence" value="ECO:0007669"/>
    <property type="project" value="UniProtKB-SubCell"/>
</dbReference>
<reference evidence="9" key="1">
    <citation type="journal article" date="2021" name="PeerJ">
        <title>Extensive microbial diversity within the chicken gut microbiome revealed by metagenomics and culture.</title>
        <authorList>
            <person name="Gilroy R."/>
            <person name="Ravi A."/>
            <person name="Getino M."/>
            <person name="Pursley I."/>
            <person name="Horton D.L."/>
            <person name="Alikhan N.F."/>
            <person name="Baker D."/>
            <person name="Gharbi K."/>
            <person name="Hall N."/>
            <person name="Watson M."/>
            <person name="Adriaenssens E.M."/>
            <person name="Foster-Nyarko E."/>
            <person name="Jarju S."/>
            <person name="Secka A."/>
            <person name="Antonio M."/>
            <person name="Oren A."/>
            <person name="Chaudhuri R.R."/>
            <person name="La Ragione R."/>
            <person name="Hildebrand F."/>
            <person name="Pallen M.J."/>
        </authorList>
    </citation>
    <scope>NUCLEOTIDE SEQUENCE</scope>
    <source>
        <strain evidence="9">ChiSxjej3B15-24422</strain>
    </source>
</reference>
<feature type="domain" description="ABC transmembrane type-1" evidence="8">
    <location>
        <begin position="66"/>
        <end position="278"/>
    </location>
</feature>
<dbReference type="PANTHER" id="PTHR30193:SF37">
    <property type="entry name" value="INNER MEMBRANE ABC TRANSPORTER PERMEASE PROTEIN YCJO"/>
    <property type="match status" value="1"/>
</dbReference>
<dbReference type="SUPFAM" id="SSF161098">
    <property type="entry name" value="MetI-like"/>
    <property type="match status" value="1"/>
</dbReference>
<evidence type="ECO:0000259" key="8">
    <source>
        <dbReference type="PROSITE" id="PS50928"/>
    </source>
</evidence>
<dbReference type="PANTHER" id="PTHR30193">
    <property type="entry name" value="ABC TRANSPORTER PERMEASE PROTEIN"/>
    <property type="match status" value="1"/>
</dbReference>
<evidence type="ECO:0000256" key="7">
    <source>
        <dbReference type="RuleBase" id="RU363032"/>
    </source>
</evidence>
<keyword evidence="2 7" id="KW-0813">Transport</keyword>
<name>A0A9D1YNB4_9FIRM</name>
<dbReference type="InterPro" id="IPR035906">
    <property type="entry name" value="MetI-like_sf"/>
</dbReference>
<dbReference type="InterPro" id="IPR000515">
    <property type="entry name" value="MetI-like"/>
</dbReference>
<evidence type="ECO:0000256" key="3">
    <source>
        <dbReference type="ARBA" id="ARBA00022475"/>
    </source>
</evidence>
<organism evidence="9 10">
    <name type="scientific">Candidatus Eisenbergiella pullistercoris</name>
    <dbReference type="NCBI Taxonomy" id="2838555"/>
    <lineage>
        <taxon>Bacteria</taxon>
        <taxon>Bacillati</taxon>
        <taxon>Bacillota</taxon>
        <taxon>Clostridia</taxon>
        <taxon>Lachnospirales</taxon>
        <taxon>Lachnospiraceae</taxon>
        <taxon>Eisenbergiella</taxon>
    </lineage>
</organism>
<sequence>MKKRKRIYVLLALPAMALMLLFIAAPLANAIRISFFRWNGYSQTMRWNGLENYIDMFSDDRFWRSVLNTLIYGFGSTLLQNVSGLAAALFLNKKFKGRNAVRVILYMPIMISGFIMGQILYFFIQADGGVFNEILTALGLSDVYWMETGLSSTIVITLANSWQYMGLCMLIYLAGLQNIPSMYKEAARLDGATHWQEFYRVTLPLLIPSITTAVVTNLIGGFKLFDQIVAMSNGGPNRKSMSLAFYISLLYFNDEKAGYASAVGIVTFLLILIITVPINAWLKKREVEY</sequence>
<dbReference type="InterPro" id="IPR051393">
    <property type="entry name" value="ABC_transporter_permease"/>
</dbReference>
<reference evidence="9" key="2">
    <citation type="submission" date="2021-04" db="EMBL/GenBank/DDBJ databases">
        <authorList>
            <person name="Gilroy R."/>
        </authorList>
    </citation>
    <scope>NUCLEOTIDE SEQUENCE</scope>
    <source>
        <strain evidence="9">ChiSxjej3B15-24422</strain>
    </source>
</reference>
<comment type="caution">
    <text evidence="9">The sequence shown here is derived from an EMBL/GenBank/DDBJ whole genome shotgun (WGS) entry which is preliminary data.</text>
</comment>
<dbReference type="GO" id="GO:0055085">
    <property type="term" value="P:transmembrane transport"/>
    <property type="evidence" value="ECO:0007669"/>
    <property type="project" value="InterPro"/>
</dbReference>
<feature type="transmembrane region" description="Helical" evidence="7">
    <location>
        <begin position="154"/>
        <end position="176"/>
    </location>
</feature>
<dbReference type="Proteomes" id="UP000824007">
    <property type="component" value="Unassembled WGS sequence"/>
</dbReference>
<evidence type="ECO:0000256" key="1">
    <source>
        <dbReference type="ARBA" id="ARBA00004651"/>
    </source>
</evidence>
<comment type="similarity">
    <text evidence="7">Belongs to the binding-protein-dependent transport system permease family.</text>
</comment>
<feature type="transmembrane region" description="Helical" evidence="7">
    <location>
        <begin position="259"/>
        <end position="282"/>
    </location>
</feature>
<feature type="transmembrane region" description="Helical" evidence="7">
    <location>
        <begin position="197"/>
        <end position="219"/>
    </location>
</feature>
<dbReference type="CDD" id="cd06261">
    <property type="entry name" value="TM_PBP2"/>
    <property type="match status" value="1"/>
</dbReference>
<comment type="subcellular location">
    <subcellularLocation>
        <location evidence="1 7">Cell membrane</location>
        <topology evidence="1 7">Multi-pass membrane protein</topology>
    </subcellularLocation>
</comment>
<evidence type="ECO:0000313" key="9">
    <source>
        <dbReference type="EMBL" id="HIY59524.1"/>
    </source>
</evidence>
<feature type="transmembrane region" description="Helical" evidence="7">
    <location>
        <begin position="103"/>
        <end position="124"/>
    </location>
</feature>
<dbReference type="AlphaFoldDB" id="A0A9D1YNB4"/>
<dbReference type="PROSITE" id="PS50928">
    <property type="entry name" value="ABC_TM1"/>
    <property type="match status" value="1"/>
</dbReference>
<dbReference type="Gene3D" id="1.10.3720.10">
    <property type="entry name" value="MetI-like"/>
    <property type="match status" value="1"/>
</dbReference>
<evidence type="ECO:0000256" key="6">
    <source>
        <dbReference type="ARBA" id="ARBA00023136"/>
    </source>
</evidence>
<dbReference type="Pfam" id="PF00528">
    <property type="entry name" value="BPD_transp_1"/>
    <property type="match status" value="1"/>
</dbReference>
<proteinExistence type="inferred from homology"/>
<evidence type="ECO:0000313" key="10">
    <source>
        <dbReference type="Proteomes" id="UP000824007"/>
    </source>
</evidence>
<feature type="transmembrane region" description="Helical" evidence="7">
    <location>
        <begin position="70"/>
        <end position="91"/>
    </location>
</feature>
<keyword evidence="3" id="KW-1003">Cell membrane</keyword>
<evidence type="ECO:0000256" key="4">
    <source>
        <dbReference type="ARBA" id="ARBA00022692"/>
    </source>
</evidence>
<accession>A0A9D1YNB4</accession>
<keyword evidence="4 7" id="KW-0812">Transmembrane</keyword>
<gene>
    <name evidence="9" type="ORF">H9831_02415</name>
</gene>
<evidence type="ECO:0000256" key="5">
    <source>
        <dbReference type="ARBA" id="ARBA00022989"/>
    </source>
</evidence>
<keyword evidence="5 7" id="KW-1133">Transmembrane helix</keyword>
<protein>
    <submittedName>
        <fullName evidence="9">Sugar ABC transporter permease</fullName>
    </submittedName>
</protein>
<dbReference type="EMBL" id="DXDD01000034">
    <property type="protein sequence ID" value="HIY59524.1"/>
    <property type="molecule type" value="Genomic_DNA"/>
</dbReference>
<keyword evidence="6 7" id="KW-0472">Membrane</keyword>
<evidence type="ECO:0000256" key="2">
    <source>
        <dbReference type="ARBA" id="ARBA00022448"/>
    </source>
</evidence>